<dbReference type="AlphaFoldDB" id="A0A067PPW1"/>
<keyword evidence="3" id="KW-1185">Reference proteome</keyword>
<organism evidence="2 3">
    <name type="scientific">Jaapia argillacea MUCL 33604</name>
    <dbReference type="NCBI Taxonomy" id="933084"/>
    <lineage>
        <taxon>Eukaryota</taxon>
        <taxon>Fungi</taxon>
        <taxon>Dikarya</taxon>
        <taxon>Basidiomycota</taxon>
        <taxon>Agaricomycotina</taxon>
        <taxon>Agaricomycetes</taxon>
        <taxon>Agaricomycetidae</taxon>
        <taxon>Jaapiales</taxon>
        <taxon>Jaapiaceae</taxon>
        <taxon>Jaapia</taxon>
    </lineage>
</organism>
<evidence type="ECO:0000313" key="3">
    <source>
        <dbReference type="Proteomes" id="UP000027265"/>
    </source>
</evidence>
<feature type="compositionally biased region" description="Basic and acidic residues" evidence="1">
    <location>
        <begin position="149"/>
        <end position="158"/>
    </location>
</feature>
<evidence type="ECO:0000256" key="1">
    <source>
        <dbReference type="SAM" id="MobiDB-lite"/>
    </source>
</evidence>
<name>A0A067PPW1_9AGAM</name>
<feature type="region of interest" description="Disordered" evidence="1">
    <location>
        <begin position="137"/>
        <end position="181"/>
    </location>
</feature>
<accession>A0A067PPW1</accession>
<reference evidence="3" key="1">
    <citation type="journal article" date="2014" name="Proc. Natl. Acad. Sci. U.S.A.">
        <title>Extensive sampling of basidiomycete genomes demonstrates inadequacy of the white-rot/brown-rot paradigm for wood decay fungi.</title>
        <authorList>
            <person name="Riley R."/>
            <person name="Salamov A.A."/>
            <person name="Brown D.W."/>
            <person name="Nagy L.G."/>
            <person name="Floudas D."/>
            <person name="Held B.W."/>
            <person name="Levasseur A."/>
            <person name="Lombard V."/>
            <person name="Morin E."/>
            <person name="Otillar R."/>
            <person name="Lindquist E.A."/>
            <person name="Sun H."/>
            <person name="LaButti K.M."/>
            <person name="Schmutz J."/>
            <person name="Jabbour D."/>
            <person name="Luo H."/>
            <person name="Baker S.E."/>
            <person name="Pisabarro A.G."/>
            <person name="Walton J.D."/>
            <person name="Blanchette R.A."/>
            <person name="Henrissat B."/>
            <person name="Martin F."/>
            <person name="Cullen D."/>
            <person name="Hibbett D.S."/>
            <person name="Grigoriev I.V."/>
        </authorList>
    </citation>
    <scope>NUCLEOTIDE SEQUENCE [LARGE SCALE GENOMIC DNA]</scope>
    <source>
        <strain evidence="3">MUCL 33604</strain>
    </source>
</reference>
<dbReference type="HOGENOM" id="CLU_1489222_0_0_1"/>
<gene>
    <name evidence="2" type="ORF">JAAARDRAFT_302707</name>
</gene>
<sequence length="181" mass="19559">MYGLVISFNLRSYQRNSNVRQDIQEKKWQTNMGNNSTGMFTMSPPSLVIVSDVEKFPCRLHVRLISPCSMKRSSEMAPGVLHPSCATCESQWISVRAGGVMLPAPPGRHCNMTSIKAAGPGKLPELVGEGGKVLLSSEELDGAEANESTTERLGKPGRTECVGLASRRTPASKPARISSRS</sequence>
<dbReference type="EMBL" id="KL197721">
    <property type="protein sequence ID" value="KDQ56824.1"/>
    <property type="molecule type" value="Genomic_DNA"/>
</dbReference>
<dbReference type="InParanoid" id="A0A067PPW1"/>
<proteinExistence type="predicted"/>
<evidence type="ECO:0000313" key="2">
    <source>
        <dbReference type="EMBL" id="KDQ56824.1"/>
    </source>
</evidence>
<dbReference type="Proteomes" id="UP000027265">
    <property type="component" value="Unassembled WGS sequence"/>
</dbReference>
<protein>
    <submittedName>
        <fullName evidence="2">Uncharacterized protein</fullName>
    </submittedName>
</protein>